<dbReference type="PROSITE" id="PS50983">
    <property type="entry name" value="FE_B12_PBP"/>
    <property type="match status" value="1"/>
</dbReference>
<dbReference type="RefSeq" id="WP_212326371.1">
    <property type="nucleotide sequence ID" value="NZ_AP024463.1"/>
</dbReference>
<gene>
    <name evidence="4" type="ORF">J5A65_05610</name>
</gene>
<evidence type="ECO:0000313" key="5">
    <source>
        <dbReference type="Proteomes" id="UP000678513"/>
    </source>
</evidence>
<feature type="domain" description="Fe/B12 periplasmic-binding" evidence="3">
    <location>
        <begin position="61"/>
        <end position="325"/>
    </location>
</feature>
<dbReference type="Gene3D" id="1.20.58.2180">
    <property type="match status" value="1"/>
</dbReference>
<reference evidence="4 5" key="1">
    <citation type="submission" date="2021-03" db="EMBL/GenBank/DDBJ databases">
        <title>Human Oral Microbial Genomes.</title>
        <authorList>
            <person name="Johnston C.D."/>
            <person name="Chen T."/>
            <person name="Dewhirst F.E."/>
        </authorList>
    </citation>
    <scope>NUCLEOTIDE SEQUENCE [LARGE SCALE GENOMIC DNA]</scope>
    <source>
        <strain evidence="4 5">DSMZ 100122</strain>
    </source>
</reference>
<proteinExistence type="inferred from homology"/>
<name>A0ABX7Y833_9ACTN</name>
<comment type="similarity">
    <text evidence="1">Belongs to the bacterial solute-binding protein 8 family.</text>
</comment>
<keyword evidence="5" id="KW-1185">Reference proteome</keyword>
<feature type="signal peptide" evidence="2">
    <location>
        <begin position="1"/>
        <end position="26"/>
    </location>
</feature>
<dbReference type="EMBL" id="CP072384">
    <property type="protein sequence ID" value="QUC09196.1"/>
    <property type="molecule type" value="Genomic_DNA"/>
</dbReference>
<evidence type="ECO:0000256" key="1">
    <source>
        <dbReference type="ARBA" id="ARBA00008814"/>
    </source>
</evidence>
<feature type="chain" id="PRO_5045934156" evidence="2">
    <location>
        <begin position="27"/>
        <end position="361"/>
    </location>
</feature>
<dbReference type="SUPFAM" id="SSF53807">
    <property type="entry name" value="Helical backbone' metal receptor"/>
    <property type="match status" value="1"/>
</dbReference>
<dbReference type="InterPro" id="IPR050902">
    <property type="entry name" value="ABC_Transporter_SBP"/>
</dbReference>
<evidence type="ECO:0000256" key="2">
    <source>
        <dbReference type="SAM" id="SignalP"/>
    </source>
</evidence>
<dbReference type="PROSITE" id="PS51257">
    <property type="entry name" value="PROKAR_LIPOPROTEIN"/>
    <property type="match status" value="1"/>
</dbReference>
<organism evidence="4 5">
    <name type="scientific">Arachnia rubra</name>
    <dbReference type="NCBI Taxonomy" id="1547448"/>
    <lineage>
        <taxon>Bacteria</taxon>
        <taxon>Bacillati</taxon>
        <taxon>Actinomycetota</taxon>
        <taxon>Actinomycetes</taxon>
        <taxon>Propionibacteriales</taxon>
        <taxon>Propionibacteriaceae</taxon>
        <taxon>Arachnia</taxon>
    </lineage>
</organism>
<dbReference type="Gene3D" id="3.40.50.1980">
    <property type="entry name" value="Nitrogenase molybdenum iron protein domain"/>
    <property type="match status" value="2"/>
</dbReference>
<protein>
    <submittedName>
        <fullName evidence="4">ABC transporter substrate-binding protein</fullName>
    </submittedName>
</protein>
<evidence type="ECO:0000259" key="3">
    <source>
        <dbReference type="PROSITE" id="PS50983"/>
    </source>
</evidence>
<dbReference type="Proteomes" id="UP000678513">
    <property type="component" value="Chromosome"/>
</dbReference>
<keyword evidence="2" id="KW-0732">Signal</keyword>
<dbReference type="InterPro" id="IPR002491">
    <property type="entry name" value="ABC_transptr_periplasmic_BD"/>
</dbReference>
<evidence type="ECO:0000313" key="4">
    <source>
        <dbReference type="EMBL" id="QUC09196.1"/>
    </source>
</evidence>
<sequence>MKKLLTSLTGSLVTVALIASCSPATQQPTSSDSAAASSASGIRIVKDSGGKDVEIPADVTRVAPTIGAFSAVTAMLGASGKITAAATSALSPRFKATYPDYEKANPKGFDTKNVEDIIASGAQVVYGPDNVNEEQQDQLRGAGIAFVTIDKLGTVEEMSQAFTIIGNILGGEHQKKAEELVKLYQGNVADTAKRTSSLTDAQRVPVLELRADGGEYSTINSKDISHEYIVAAGGVNVAADFTANGQGTGLAVGTEQVAAWNPKMIFTLSQESRDAILADPALAGVDAVKEKNIQVCPAGVYLWCVRSAEGALAPHWLGKILHPDLFADVDISAEVKAFYKEYGYQDLTDEAVQEILAGEAS</sequence>
<dbReference type="PANTHER" id="PTHR30535">
    <property type="entry name" value="VITAMIN B12-BINDING PROTEIN"/>
    <property type="match status" value="1"/>
</dbReference>
<accession>A0ABX7Y833</accession>
<dbReference type="Pfam" id="PF01497">
    <property type="entry name" value="Peripla_BP_2"/>
    <property type="match status" value="1"/>
</dbReference>
<dbReference type="PANTHER" id="PTHR30535:SF34">
    <property type="entry name" value="MOLYBDATE-BINDING PROTEIN MOLA"/>
    <property type="match status" value="1"/>
</dbReference>